<feature type="signal peptide" evidence="1">
    <location>
        <begin position="1"/>
        <end position="22"/>
    </location>
</feature>
<dbReference type="RefSeq" id="WP_019442639.1">
    <property type="nucleotide sequence ID" value="NZ_ALOE01000034.1"/>
</dbReference>
<dbReference type="Proteomes" id="UP000327424">
    <property type="component" value="Chromosome"/>
</dbReference>
<accession>A0A5J6WN97</accession>
<protein>
    <submittedName>
        <fullName evidence="2">Uncharacterized protein</fullName>
    </submittedName>
</protein>
<gene>
    <name evidence="2" type="ORF">FR932_10935</name>
</gene>
<dbReference type="EMBL" id="CP044399">
    <property type="protein sequence ID" value="QFI38325.1"/>
    <property type="molecule type" value="Genomic_DNA"/>
</dbReference>
<dbReference type="AlphaFoldDB" id="A0A5J6WN97"/>
<evidence type="ECO:0000313" key="3">
    <source>
        <dbReference type="Proteomes" id="UP000327424"/>
    </source>
</evidence>
<sequence>MKYINNRALVVLLSLFSLQSMAVEYQPELATAVFPKAQLQPLIERTYGEMSRRYTIFAEQFNYCQQKPKSEDCQKPYEEVKQRYTAAKALYDTVEMTLLPQFIFLESPKSSWQSLNIALVNLHYLDAALPVEQLTEAQLLPAVNQWLIAHELPTTDTLYLLQTLLIESDNLQQQ</sequence>
<keyword evidence="1" id="KW-0732">Signal</keyword>
<proteinExistence type="predicted"/>
<dbReference type="OrthoDB" id="6398658at2"/>
<name>A0A5J6WN97_MORMI</name>
<organism evidence="2 3">
    <name type="scientific">Moritella marina ATCC 15381</name>
    <dbReference type="NCBI Taxonomy" id="1202962"/>
    <lineage>
        <taxon>Bacteria</taxon>
        <taxon>Pseudomonadati</taxon>
        <taxon>Pseudomonadota</taxon>
        <taxon>Gammaproteobacteria</taxon>
        <taxon>Alteromonadales</taxon>
        <taxon>Moritellaceae</taxon>
        <taxon>Moritella</taxon>
    </lineage>
</organism>
<reference evidence="2 3" key="1">
    <citation type="submission" date="2019-09" db="EMBL/GenBank/DDBJ databases">
        <title>Hybrid Assembly of the complete Genome of the Deep-Sea Bacterium Moritella marina from long Nanopore and Illumina reads.</title>
        <authorList>
            <person name="Magin S."/>
            <person name="Georgoulis A."/>
            <person name="Papadimitriou K."/>
            <person name="Iliakis G."/>
            <person name="Vorgias C.E."/>
        </authorList>
    </citation>
    <scope>NUCLEOTIDE SEQUENCE [LARGE SCALE GENOMIC DNA]</scope>
    <source>
        <strain evidence="2 3">MP-1</strain>
    </source>
</reference>
<evidence type="ECO:0000256" key="1">
    <source>
        <dbReference type="SAM" id="SignalP"/>
    </source>
</evidence>
<keyword evidence="3" id="KW-1185">Reference proteome</keyword>
<feature type="chain" id="PRO_5023921613" evidence="1">
    <location>
        <begin position="23"/>
        <end position="174"/>
    </location>
</feature>
<dbReference type="KEGG" id="mmaa:FR932_10935"/>
<evidence type="ECO:0000313" key="2">
    <source>
        <dbReference type="EMBL" id="QFI38325.1"/>
    </source>
</evidence>